<name>A0A806LHH2_LACPA</name>
<evidence type="ECO:0000313" key="3">
    <source>
        <dbReference type="Proteomes" id="UP000019441"/>
    </source>
</evidence>
<feature type="transmembrane region" description="Helical" evidence="1">
    <location>
        <begin position="52"/>
        <end position="72"/>
    </location>
</feature>
<reference evidence="2 3" key="1">
    <citation type="journal article" date="2014" name="Genome Announc.">
        <title>Whole Genome Sequence of the Probiotic Strain Lactobacillus paracasei N1115, Isolated from Traditional Chinese Fermented Milk.</title>
        <authorList>
            <person name="Wang S."/>
            <person name="Zhu H."/>
            <person name="He F."/>
            <person name="Luo Y."/>
            <person name="Kang Z."/>
            <person name="Lu C."/>
            <person name="Feng L."/>
            <person name="Lu X."/>
            <person name="Xue Y."/>
            <person name="Wang H."/>
        </authorList>
    </citation>
    <scope>NUCLEOTIDE SEQUENCE [LARGE SCALE GENOMIC DNA]</scope>
    <source>
        <strain evidence="2 3">N1115</strain>
    </source>
</reference>
<gene>
    <name evidence="2" type="ORF">AF91_14440</name>
</gene>
<dbReference type="EMBL" id="CP007122">
    <property type="protein sequence ID" value="AHJ34283.1"/>
    <property type="molecule type" value="Genomic_DNA"/>
</dbReference>
<dbReference type="KEGG" id="lpq:AF91_14440"/>
<feature type="transmembrane region" description="Helical" evidence="1">
    <location>
        <begin position="120"/>
        <end position="144"/>
    </location>
</feature>
<accession>A0A806LHH2</accession>
<dbReference type="Proteomes" id="UP000019441">
    <property type="component" value="Chromosome"/>
</dbReference>
<keyword evidence="1" id="KW-0812">Transmembrane</keyword>
<keyword evidence="1" id="KW-0472">Membrane</keyword>
<feature type="transmembrane region" description="Helical" evidence="1">
    <location>
        <begin position="78"/>
        <end position="99"/>
    </location>
</feature>
<sequence length="145" mass="16990">MRNTKFPCTITIKRRIDFLQNAEMEHFMSVKSVWRTHYRNGFRVNQELGMPYHLYCGLKATLMALPYGVFVSSLGPNWSWWGLLSGSLLWLFFCFNFEIYVHQHIQTRTLAAMWVSKGQWLTRLGGTVLICGVFVYLHIFYIAAP</sequence>
<dbReference type="AlphaFoldDB" id="A0A806LHH2"/>
<evidence type="ECO:0000256" key="1">
    <source>
        <dbReference type="SAM" id="Phobius"/>
    </source>
</evidence>
<organism evidence="2 3">
    <name type="scientific">Lacticaseibacillus paracasei N1115</name>
    <dbReference type="NCBI Taxonomy" id="1446494"/>
    <lineage>
        <taxon>Bacteria</taxon>
        <taxon>Bacillati</taxon>
        <taxon>Bacillota</taxon>
        <taxon>Bacilli</taxon>
        <taxon>Lactobacillales</taxon>
        <taxon>Lactobacillaceae</taxon>
        <taxon>Lacticaseibacillus</taxon>
    </lineage>
</organism>
<evidence type="ECO:0000313" key="2">
    <source>
        <dbReference type="EMBL" id="AHJ34283.1"/>
    </source>
</evidence>
<proteinExistence type="predicted"/>
<protein>
    <submittedName>
        <fullName evidence="2">Uncharacterized protein</fullName>
    </submittedName>
</protein>
<keyword evidence="1" id="KW-1133">Transmembrane helix</keyword>